<dbReference type="RefSeq" id="WP_378589421.1">
    <property type="nucleotide sequence ID" value="NZ_JBHSKD010000008.1"/>
</dbReference>
<feature type="transmembrane region" description="Helical" evidence="1">
    <location>
        <begin position="20"/>
        <end position="38"/>
    </location>
</feature>
<keyword evidence="3" id="KW-1185">Reference proteome</keyword>
<accession>A0ABW0BIP9</accession>
<protein>
    <submittedName>
        <fullName evidence="2">Uncharacterized protein</fullName>
    </submittedName>
</protein>
<keyword evidence="1" id="KW-0472">Membrane</keyword>
<evidence type="ECO:0000313" key="2">
    <source>
        <dbReference type="EMBL" id="MFC5176837.1"/>
    </source>
</evidence>
<reference evidence="3" key="1">
    <citation type="journal article" date="2019" name="Int. J. Syst. Evol. Microbiol.">
        <title>The Global Catalogue of Microorganisms (GCM) 10K type strain sequencing project: providing services to taxonomists for standard genome sequencing and annotation.</title>
        <authorList>
            <consortium name="The Broad Institute Genomics Platform"/>
            <consortium name="The Broad Institute Genome Sequencing Center for Infectious Disease"/>
            <person name="Wu L."/>
            <person name="Ma J."/>
        </authorList>
    </citation>
    <scope>NUCLEOTIDE SEQUENCE [LARGE SCALE GENOMIC DNA]</scope>
    <source>
        <strain evidence="3">DFY41</strain>
    </source>
</reference>
<feature type="transmembrane region" description="Helical" evidence="1">
    <location>
        <begin position="76"/>
        <end position="95"/>
    </location>
</feature>
<comment type="caution">
    <text evidence="2">The sequence shown here is derived from an EMBL/GenBank/DDBJ whole genome shotgun (WGS) entry which is preliminary data.</text>
</comment>
<dbReference type="Proteomes" id="UP001596087">
    <property type="component" value="Unassembled WGS sequence"/>
</dbReference>
<proteinExistence type="predicted"/>
<name>A0ABW0BIP9_9ACTN</name>
<organism evidence="2 3">
    <name type="scientific">Nocardioides taihuensis</name>
    <dbReference type="NCBI Taxonomy" id="1835606"/>
    <lineage>
        <taxon>Bacteria</taxon>
        <taxon>Bacillati</taxon>
        <taxon>Actinomycetota</taxon>
        <taxon>Actinomycetes</taxon>
        <taxon>Propionibacteriales</taxon>
        <taxon>Nocardioidaceae</taxon>
        <taxon>Nocardioides</taxon>
    </lineage>
</organism>
<keyword evidence="1" id="KW-0812">Transmembrane</keyword>
<keyword evidence="1" id="KW-1133">Transmembrane helix</keyword>
<feature type="transmembrane region" description="Helical" evidence="1">
    <location>
        <begin position="160"/>
        <end position="177"/>
    </location>
</feature>
<feature type="transmembrane region" description="Helical" evidence="1">
    <location>
        <begin position="50"/>
        <end position="69"/>
    </location>
</feature>
<gene>
    <name evidence="2" type="ORF">ACFPGP_09150</name>
</gene>
<dbReference type="EMBL" id="JBHSKD010000008">
    <property type="protein sequence ID" value="MFC5176837.1"/>
    <property type="molecule type" value="Genomic_DNA"/>
</dbReference>
<evidence type="ECO:0000256" key="1">
    <source>
        <dbReference type="SAM" id="Phobius"/>
    </source>
</evidence>
<feature type="transmembrane region" description="Helical" evidence="1">
    <location>
        <begin position="135"/>
        <end position="154"/>
    </location>
</feature>
<evidence type="ECO:0000313" key="3">
    <source>
        <dbReference type="Proteomes" id="UP001596087"/>
    </source>
</evidence>
<feature type="transmembrane region" description="Helical" evidence="1">
    <location>
        <begin position="107"/>
        <end position="128"/>
    </location>
</feature>
<sequence length="198" mass="20675">MDELLRRLRTRVEDVDELRWSALAVALGFVGLVTLFVGGDAVTDPGGWTGIGGTAAGLLVLLGSCVLAWWRPGFALVLLTVLACAPLAFGLWSLVDYGAAHHWENDHGPVSLVFVLAVCAPAAVAGLFRPRAAGWLILAVTVVPLLLAAVGATSHFFEPLSVGVLVTPLVVSGALFLRSARRQDHPGTRPAVGQGRGA</sequence>